<dbReference type="Pfam" id="PF00293">
    <property type="entry name" value="NUDIX"/>
    <property type="match status" value="1"/>
</dbReference>
<dbReference type="Proteomes" id="UP000657421">
    <property type="component" value="Unassembled WGS sequence"/>
</dbReference>
<comment type="caution">
    <text evidence="3">The sequence shown here is derived from an EMBL/GenBank/DDBJ whole genome shotgun (WGS) entry which is preliminary data.</text>
</comment>
<dbReference type="EMBL" id="JACRSZ010000010">
    <property type="protein sequence ID" value="MBC8573467.1"/>
    <property type="molecule type" value="Genomic_DNA"/>
</dbReference>
<evidence type="ECO:0000313" key="3">
    <source>
        <dbReference type="EMBL" id="MBC8573467.1"/>
    </source>
</evidence>
<organism evidence="3 4">
    <name type="scientific">Jingyaoa shaoxingensis</name>
    <dbReference type="NCBI Taxonomy" id="2763671"/>
    <lineage>
        <taxon>Bacteria</taxon>
        <taxon>Bacillati</taxon>
        <taxon>Bacillota</taxon>
        <taxon>Clostridia</taxon>
        <taxon>Lachnospirales</taxon>
        <taxon>Lachnospiraceae</taxon>
        <taxon>Jingyaoa</taxon>
    </lineage>
</organism>
<evidence type="ECO:0000313" key="4">
    <source>
        <dbReference type="Proteomes" id="UP000657421"/>
    </source>
</evidence>
<accession>A0ABR7NAN0</accession>
<sequence length="208" mass="24037">MGKIRSVTKMTDNRFLNMYYLNAENRLGGDVNYYVASRASEAGQMKLAKKDENPDGVAIYSLYGEKRDKIVLIHQYRYAIDDFIYEFPAGLVEKNEDYHSAAIRELREETGLKLEPLQVPAYMEKPLYTTIGMTDECCSMVYGYASGEISTEGEEDSEEIEVVLVDRKEARRILKEEKVAMMCAYMLMHFITSPDPFYFLKCDEDRDI</sequence>
<dbReference type="SUPFAM" id="SSF55811">
    <property type="entry name" value="Nudix"/>
    <property type="match status" value="1"/>
</dbReference>
<feature type="domain" description="Nudix hydrolase" evidence="2">
    <location>
        <begin position="52"/>
        <end position="187"/>
    </location>
</feature>
<reference evidence="3 4" key="1">
    <citation type="submission" date="2020-08" db="EMBL/GenBank/DDBJ databases">
        <title>Genome public.</title>
        <authorList>
            <person name="Liu C."/>
            <person name="Sun Q."/>
        </authorList>
    </citation>
    <scope>NUCLEOTIDE SEQUENCE [LARGE SCALE GENOMIC DNA]</scope>
    <source>
        <strain evidence="3 4">NSJ-46</strain>
    </source>
</reference>
<dbReference type="PANTHER" id="PTHR11839:SF1">
    <property type="entry name" value="ADP-SUGAR PYROPHOSPHATASE"/>
    <property type="match status" value="1"/>
</dbReference>
<dbReference type="InterPro" id="IPR020084">
    <property type="entry name" value="NUDIX_hydrolase_CS"/>
</dbReference>
<gene>
    <name evidence="3" type="ORF">H8716_10305</name>
</gene>
<dbReference type="PROSITE" id="PS51462">
    <property type="entry name" value="NUDIX"/>
    <property type="match status" value="1"/>
</dbReference>
<protein>
    <submittedName>
        <fullName evidence="3">NUDIX hydrolase</fullName>
    </submittedName>
</protein>
<dbReference type="RefSeq" id="WP_249308713.1">
    <property type="nucleotide sequence ID" value="NZ_JACRSZ010000010.1"/>
</dbReference>
<evidence type="ECO:0000256" key="1">
    <source>
        <dbReference type="ARBA" id="ARBA00022801"/>
    </source>
</evidence>
<evidence type="ECO:0000259" key="2">
    <source>
        <dbReference type="PROSITE" id="PS51462"/>
    </source>
</evidence>
<keyword evidence="4" id="KW-1185">Reference proteome</keyword>
<dbReference type="GO" id="GO:0016787">
    <property type="term" value="F:hydrolase activity"/>
    <property type="evidence" value="ECO:0007669"/>
    <property type="project" value="UniProtKB-KW"/>
</dbReference>
<dbReference type="Gene3D" id="3.90.79.10">
    <property type="entry name" value="Nucleoside Triphosphate Pyrophosphohydrolase"/>
    <property type="match status" value="1"/>
</dbReference>
<dbReference type="PANTHER" id="PTHR11839">
    <property type="entry name" value="UDP/ADP-SUGAR PYROPHOSPHATASE"/>
    <property type="match status" value="1"/>
</dbReference>
<keyword evidence="1 3" id="KW-0378">Hydrolase</keyword>
<dbReference type="CDD" id="cd03424">
    <property type="entry name" value="NUDIX_ADPRase_Nudt5_UGPPase_Nudt14"/>
    <property type="match status" value="1"/>
</dbReference>
<dbReference type="InterPro" id="IPR015797">
    <property type="entry name" value="NUDIX_hydrolase-like_dom_sf"/>
</dbReference>
<dbReference type="PROSITE" id="PS00893">
    <property type="entry name" value="NUDIX_BOX"/>
    <property type="match status" value="1"/>
</dbReference>
<name>A0ABR7NAN0_9FIRM</name>
<dbReference type="InterPro" id="IPR000086">
    <property type="entry name" value="NUDIX_hydrolase_dom"/>
</dbReference>
<proteinExistence type="predicted"/>